<evidence type="ECO:0000256" key="2">
    <source>
        <dbReference type="ARBA" id="ARBA00022884"/>
    </source>
</evidence>
<keyword evidence="8" id="KW-1185">Reference proteome</keyword>
<dbReference type="AlphaFoldDB" id="A0A2T0THD3"/>
<evidence type="ECO:0000259" key="6">
    <source>
        <dbReference type="Pfam" id="PF01479"/>
    </source>
</evidence>
<reference evidence="7 8" key="1">
    <citation type="submission" date="2018-03" db="EMBL/GenBank/DDBJ databases">
        <title>Genomic Encyclopedia of Archaeal and Bacterial Type Strains, Phase II (KMG-II): from individual species to whole genera.</title>
        <authorList>
            <person name="Goeker M."/>
        </authorList>
    </citation>
    <scope>NUCLEOTIDE SEQUENCE [LARGE SCALE GENOMIC DNA]</scope>
    <source>
        <strain evidence="7 8">DSM 44720</strain>
    </source>
</reference>
<dbReference type="InterPro" id="IPR025708">
    <property type="entry name" value="HSP15"/>
</dbReference>
<organism evidence="7 8">
    <name type="scientific">Umezawaea tangerina</name>
    <dbReference type="NCBI Taxonomy" id="84725"/>
    <lineage>
        <taxon>Bacteria</taxon>
        <taxon>Bacillati</taxon>
        <taxon>Actinomycetota</taxon>
        <taxon>Actinomycetes</taxon>
        <taxon>Pseudonocardiales</taxon>
        <taxon>Pseudonocardiaceae</taxon>
        <taxon>Umezawaea</taxon>
    </lineage>
</organism>
<evidence type="ECO:0000256" key="3">
    <source>
        <dbReference type="ARBA" id="ARBA00023125"/>
    </source>
</evidence>
<feature type="domain" description="RNA-binding S4" evidence="6">
    <location>
        <begin position="2"/>
        <end position="45"/>
    </location>
</feature>
<dbReference type="Gene3D" id="3.10.290.10">
    <property type="entry name" value="RNA-binding S4 domain"/>
    <property type="match status" value="1"/>
</dbReference>
<dbReference type="PROSITE" id="PS50889">
    <property type="entry name" value="S4"/>
    <property type="match status" value="1"/>
</dbReference>
<dbReference type="InterPro" id="IPR036986">
    <property type="entry name" value="S4_RNA-bd_sf"/>
</dbReference>
<keyword evidence="2 4" id="KW-0694">RNA-binding</keyword>
<name>A0A2T0THD3_9PSEU</name>
<dbReference type="InterPro" id="IPR002942">
    <property type="entry name" value="S4_RNA-bd"/>
</dbReference>
<feature type="compositionally biased region" description="Basic and acidic residues" evidence="5">
    <location>
        <begin position="108"/>
        <end position="118"/>
    </location>
</feature>
<evidence type="ECO:0000256" key="1">
    <source>
        <dbReference type="ARBA" id="ARBA00008396"/>
    </source>
</evidence>
<dbReference type="PIRSF" id="PIRSF016821">
    <property type="entry name" value="HSP15"/>
    <property type="match status" value="1"/>
</dbReference>
<dbReference type="Pfam" id="PF01479">
    <property type="entry name" value="S4"/>
    <property type="match status" value="1"/>
</dbReference>
<protein>
    <submittedName>
        <fullName evidence="7">Heat shock protein Hsp15</fullName>
    </submittedName>
</protein>
<keyword evidence="3" id="KW-0238">DNA-binding</keyword>
<dbReference type="GO" id="GO:0003677">
    <property type="term" value="F:DNA binding"/>
    <property type="evidence" value="ECO:0007669"/>
    <property type="project" value="UniProtKB-KW"/>
</dbReference>
<keyword evidence="7" id="KW-0346">Stress response</keyword>
<dbReference type="Proteomes" id="UP000239494">
    <property type="component" value="Unassembled WGS sequence"/>
</dbReference>
<comment type="similarity">
    <text evidence="1">Belongs to the HSP15 family.</text>
</comment>
<evidence type="ECO:0000313" key="7">
    <source>
        <dbReference type="EMBL" id="PRY45116.1"/>
    </source>
</evidence>
<dbReference type="EMBL" id="PVTF01000002">
    <property type="protein sequence ID" value="PRY45116.1"/>
    <property type="molecule type" value="Genomic_DNA"/>
</dbReference>
<evidence type="ECO:0000256" key="5">
    <source>
        <dbReference type="SAM" id="MobiDB-lite"/>
    </source>
</evidence>
<dbReference type="SUPFAM" id="SSF55174">
    <property type="entry name" value="Alpha-L RNA-binding motif"/>
    <property type="match status" value="1"/>
</dbReference>
<dbReference type="GO" id="GO:0034605">
    <property type="term" value="P:cellular response to heat"/>
    <property type="evidence" value="ECO:0007669"/>
    <property type="project" value="InterPro"/>
</dbReference>
<feature type="region of interest" description="Disordered" evidence="5">
    <location>
        <begin position="93"/>
        <end position="118"/>
    </location>
</feature>
<dbReference type="CDD" id="cd00165">
    <property type="entry name" value="S4"/>
    <property type="match status" value="1"/>
</dbReference>
<accession>A0A2T0THD3</accession>
<gene>
    <name evidence="7" type="ORF">CLV43_102681</name>
</gene>
<dbReference type="GO" id="GO:0043023">
    <property type="term" value="F:ribosomal large subunit binding"/>
    <property type="evidence" value="ECO:0007669"/>
    <property type="project" value="InterPro"/>
</dbReference>
<sequence>MDRWLWAVRLTKTRSDAAAACKGGHVRVNDRPAKPATTVSPGDHVRARVGDTTRIVEVVKVIQKRVGAADASTCLIDHTPPPPPVTAIAAPVARRDRGAGRPTKRERRVLDKFRTGEL</sequence>
<comment type="caution">
    <text evidence="7">The sequence shown here is derived from an EMBL/GenBank/DDBJ whole genome shotgun (WGS) entry which is preliminary data.</text>
</comment>
<proteinExistence type="inferred from homology"/>
<dbReference type="GO" id="GO:0003727">
    <property type="term" value="F:single-stranded RNA binding"/>
    <property type="evidence" value="ECO:0007669"/>
    <property type="project" value="InterPro"/>
</dbReference>
<evidence type="ECO:0000313" key="8">
    <source>
        <dbReference type="Proteomes" id="UP000239494"/>
    </source>
</evidence>
<evidence type="ECO:0000256" key="4">
    <source>
        <dbReference type="PROSITE-ProRule" id="PRU00182"/>
    </source>
</evidence>